<comment type="caution">
    <text evidence="1">The sequence shown here is derived from an EMBL/GenBank/DDBJ whole genome shotgun (WGS) entry which is preliminary data.</text>
</comment>
<sequence>MMGRHRQVDTLFHDLAKNGFHARGRWSDHGHGWMKQYILHDFNYIIQPAPRRIAPDIGLYR</sequence>
<organism evidence="1 2">
    <name type="scientific">Komagataeibacter xylinus</name>
    <name type="common">Gluconacetobacter xylinus</name>
    <dbReference type="NCBI Taxonomy" id="28448"/>
    <lineage>
        <taxon>Bacteria</taxon>
        <taxon>Pseudomonadati</taxon>
        <taxon>Pseudomonadota</taxon>
        <taxon>Alphaproteobacteria</taxon>
        <taxon>Acetobacterales</taxon>
        <taxon>Acetobacteraceae</taxon>
        <taxon>Komagataeibacter</taxon>
    </lineage>
</organism>
<dbReference type="EMBL" id="NKUC01000016">
    <property type="protein sequence ID" value="PYD56776.1"/>
    <property type="molecule type" value="Genomic_DNA"/>
</dbReference>
<dbReference type="Proteomes" id="UP000248257">
    <property type="component" value="Unassembled WGS sequence"/>
</dbReference>
<dbReference type="AlphaFoldDB" id="A0A318PIS2"/>
<accession>A0A318PIS2</accession>
<evidence type="ECO:0000313" key="1">
    <source>
        <dbReference type="EMBL" id="PYD56776.1"/>
    </source>
</evidence>
<name>A0A318PIS2_KOMXY</name>
<gene>
    <name evidence="1" type="ORF">CFR75_08950</name>
</gene>
<reference evidence="1 2" key="1">
    <citation type="submission" date="2017-07" db="EMBL/GenBank/DDBJ databases">
        <title>A draft genome sequence of Komagataeibacter xylinus LMG 1515.</title>
        <authorList>
            <person name="Skraban J."/>
            <person name="Cleenwerck I."/>
            <person name="Vandamme P."/>
            <person name="Trcek J."/>
        </authorList>
    </citation>
    <scope>NUCLEOTIDE SEQUENCE [LARGE SCALE GENOMIC DNA]</scope>
    <source>
        <strain evidence="1 2">LMG 1515</strain>
    </source>
</reference>
<protein>
    <submittedName>
        <fullName evidence="1">Uncharacterized protein</fullName>
    </submittedName>
</protein>
<keyword evidence="2" id="KW-1185">Reference proteome</keyword>
<evidence type="ECO:0000313" key="2">
    <source>
        <dbReference type="Proteomes" id="UP000248257"/>
    </source>
</evidence>
<proteinExistence type="predicted"/>